<sequence length="56" mass="6478">MGLTLLKRVFAEMRIAEIKGHNLTKKYSALKIILQYDWRGLMQDFTLATAVINHKS</sequence>
<name>A0A286AFL4_9PROT</name>
<evidence type="ECO:0000313" key="2">
    <source>
        <dbReference type="Proteomes" id="UP000219335"/>
    </source>
</evidence>
<dbReference type="AlphaFoldDB" id="A0A286AFL4"/>
<gene>
    <name evidence="1" type="ORF">SAMN06297164_2749</name>
</gene>
<dbReference type="EMBL" id="OCMU01000002">
    <property type="protein sequence ID" value="SOD20698.1"/>
    <property type="molecule type" value="Genomic_DNA"/>
</dbReference>
<reference evidence="1 2" key="1">
    <citation type="submission" date="2017-09" db="EMBL/GenBank/DDBJ databases">
        <authorList>
            <person name="Ehlers B."/>
            <person name="Leendertz F.H."/>
        </authorList>
    </citation>
    <scope>NUCLEOTIDE SEQUENCE [LARGE SCALE GENOMIC DNA]</scope>
    <source>
        <strain evidence="1 2">Nm42</strain>
    </source>
</reference>
<proteinExistence type="predicted"/>
<protein>
    <submittedName>
        <fullName evidence="1">Uncharacterized protein</fullName>
    </submittedName>
</protein>
<organism evidence="1 2">
    <name type="scientific">Nitrosomonas ureae</name>
    <dbReference type="NCBI Taxonomy" id="44577"/>
    <lineage>
        <taxon>Bacteria</taxon>
        <taxon>Pseudomonadati</taxon>
        <taxon>Pseudomonadota</taxon>
        <taxon>Betaproteobacteria</taxon>
        <taxon>Nitrosomonadales</taxon>
        <taxon>Nitrosomonadaceae</taxon>
        <taxon>Nitrosomonas</taxon>
    </lineage>
</organism>
<dbReference type="Proteomes" id="UP000219335">
    <property type="component" value="Unassembled WGS sequence"/>
</dbReference>
<accession>A0A286AFL4</accession>
<dbReference type="RefSeq" id="WP_176492761.1">
    <property type="nucleotide sequence ID" value="NZ_OCMU01000002.1"/>
</dbReference>
<evidence type="ECO:0000313" key="1">
    <source>
        <dbReference type="EMBL" id="SOD20698.1"/>
    </source>
</evidence>